<evidence type="ECO:0008006" key="6">
    <source>
        <dbReference type="Google" id="ProtNLM"/>
    </source>
</evidence>
<comment type="similarity">
    <text evidence="1">Belongs to the reduced folate carrier (RFC) transporter (TC 2.A.48) family.</text>
</comment>
<name>A0ABD0Z9G3_9HEMI</name>
<dbReference type="InterPro" id="IPR036259">
    <property type="entry name" value="MFS_trans_sf"/>
</dbReference>
<reference evidence="4 5" key="1">
    <citation type="submission" date="2024-07" db="EMBL/GenBank/DDBJ databases">
        <title>Chromosome-level genome assembly of the water stick insect Ranatra chinensis (Heteroptera: Nepidae).</title>
        <authorList>
            <person name="Liu X."/>
        </authorList>
    </citation>
    <scope>NUCLEOTIDE SEQUENCE [LARGE SCALE GENOMIC DNA]</scope>
    <source>
        <strain evidence="4">Cailab_2021Rc</strain>
        <tissue evidence="4">Muscle</tissue>
    </source>
</reference>
<dbReference type="Proteomes" id="UP001558652">
    <property type="component" value="Unassembled WGS sequence"/>
</dbReference>
<sequence>MDAWWKISLLLCCFGVLKEFRPSEPFVTKYFNNPPVNFSIEVINEQIYPVGTYANMVLLVIIFLVTDYLRYKPIIILQGVSGIIVYIMIIVCRDVWAVQLLEVFYGLFMACDVAYYTYTYAKVDKSHYQTVTGHTRAAYLIGRAISGIVSQVLISSDSISYYGLNFFTLGG</sequence>
<keyword evidence="2" id="KW-1133">Transmembrane helix</keyword>
<protein>
    <recommendedName>
        <fullName evidence="6">Thiamine transporter 2</fullName>
    </recommendedName>
</protein>
<evidence type="ECO:0000256" key="2">
    <source>
        <dbReference type="SAM" id="Phobius"/>
    </source>
</evidence>
<feature type="transmembrane region" description="Helical" evidence="2">
    <location>
        <begin position="46"/>
        <end position="66"/>
    </location>
</feature>
<keyword evidence="2" id="KW-0812">Transmembrane</keyword>
<dbReference type="Pfam" id="PF01770">
    <property type="entry name" value="Folate_carrier"/>
    <property type="match status" value="1"/>
</dbReference>
<dbReference type="EMBL" id="JBFDAA010000001">
    <property type="protein sequence ID" value="KAL1140407.1"/>
    <property type="molecule type" value="Genomic_DNA"/>
</dbReference>
<proteinExistence type="inferred from homology"/>
<dbReference type="AlphaFoldDB" id="A0ABD0Z9G3"/>
<keyword evidence="2" id="KW-0472">Membrane</keyword>
<dbReference type="InterPro" id="IPR002666">
    <property type="entry name" value="Folate_carrier"/>
</dbReference>
<keyword evidence="5" id="KW-1185">Reference proteome</keyword>
<evidence type="ECO:0000313" key="4">
    <source>
        <dbReference type="EMBL" id="KAL1140407.1"/>
    </source>
</evidence>
<feature type="transmembrane region" description="Helical" evidence="2">
    <location>
        <begin position="97"/>
        <end position="118"/>
    </location>
</feature>
<gene>
    <name evidence="4" type="ORF">AAG570_000339</name>
</gene>
<comment type="caution">
    <text evidence="4">The sequence shown here is derived from an EMBL/GenBank/DDBJ whole genome shotgun (WGS) entry which is preliminary data.</text>
</comment>
<evidence type="ECO:0000256" key="3">
    <source>
        <dbReference type="SAM" id="SignalP"/>
    </source>
</evidence>
<accession>A0ABD0Z9G3</accession>
<dbReference type="PANTHER" id="PTHR10686">
    <property type="entry name" value="FOLATE TRANSPORTER"/>
    <property type="match status" value="1"/>
</dbReference>
<feature type="signal peptide" evidence="3">
    <location>
        <begin position="1"/>
        <end position="19"/>
    </location>
</feature>
<dbReference type="GO" id="GO:0051180">
    <property type="term" value="P:vitamin transport"/>
    <property type="evidence" value="ECO:0007669"/>
    <property type="project" value="UniProtKB-ARBA"/>
</dbReference>
<evidence type="ECO:0000313" key="5">
    <source>
        <dbReference type="Proteomes" id="UP001558652"/>
    </source>
</evidence>
<feature type="chain" id="PRO_5044894139" description="Thiamine transporter 2" evidence="3">
    <location>
        <begin position="20"/>
        <end position="171"/>
    </location>
</feature>
<dbReference type="SUPFAM" id="SSF103473">
    <property type="entry name" value="MFS general substrate transporter"/>
    <property type="match status" value="1"/>
</dbReference>
<feature type="transmembrane region" description="Helical" evidence="2">
    <location>
        <begin position="73"/>
        <end position="91"/>
    </location>
</feature>
<keyword evidence="3" id="KW-0732">Signal</keyword>
<evidence type="ECO:0000256" key="1">
    <source>
        <dbReference type="ARBA" id="ARBA00005773"/>
    </source>
</evidence>
<organism evidence="4 5">
    <name type="scientific">Ranatra chinensis</name>
    <dbReference type="NCBI Taxonomy" id="642074"/>
    <lineage>
        <taxon>Eukaryota</taxon>
        <taxon>Metazoa</taxon>
        <taxon>Ecdysozoa</taxon>
        <taxon>Arthropoda</taxon>
        <taxon>Hexapoda</taxon>
        <taxon>Insecta</taxon>
        <taxon>Pterygota</taxon>
        <taxon>Neoptera</taxon>
        <taxon>Paraneoptera</taxon>
        <taxon>Hemiptera</taxon>
        <taxon>Heteroptera</taxon>
        <taxon>Panheteroptera</taxon>
        <taxon>Nepomorpha</taxon>
        <taxon>Nepidae</taxon>
        <taxon>Ranatrinae</taxon>
        <taxon>Ranatra</taxon>
    </lineage>
</organism>
<dbReference type="PANTHER" id="PTHR10686:SF18">
    <property type="entry name" value="IP11787P-RELATED"/>
    <property type="match status" value="1"/>
</dbReference>